<keyword evidence="2" id="KW-0408">Iron</keyword>
<dbReference type="PANTHER" id="PTHR43432">
    <property type="entry name" value="SLR0285 PROTEIN"/>
    <property type="match status" value="1"/>
</dbReference>
<reference evidence="5 6" key="1">
    <citation type="submission" date="2013-01" db="EMBL/GenBank/DDBJ databases">
        <title>The Genome Sequence of Clostridium clostridioforme 90A8.</title>
        <authorList>
            <consortium name="The Broad Institute Genome Sequencing Platform"/>
            <person name="Earl A."/>
            <person name="Ward D."/>
            <person name="Feldgarden M."/>
            <person name="Gevers D."/>
            <person name="Courvalin P."/>
            <person name="Lambert T."/>
            <person name="Walker B."/>
            <person name="Young S.K."/>
            <person name="Zeng Q."/>
            <person name="Gargeya S."/>
            <person name="Fitzgerald M."/>
            <person name="Haas B."/>
            <person name="Abouelleil A."/>
            <person name="Alvarado L."/>
            <person name="Arachchi H.M."/>
            <person name="Berlin A.M."/>
            <person name="Chapman S.B."/>
            <person name="Dewar J."/>
            <person name="Goldberg J."/>
            <person name="Griggs A."/>
            <person name="Gujja S."/>
            <person name="Hansen M."/>
            <person name="Howarth C."/>
            <person name="Imamovic A."/>
            <person name="Larimer J."/>
            <person name="McCowan C."/>
            <person name="Murphy C."/>
            <person name="Neiman D."/>
            <person name="Pearson M."/>
            <person name="Priest M."/>
            <person name="Roberts A."/>
            <person name="Saif S."/>
            <person name="Shea T."/>
            <person name="Sisk P."/>
            <person name="Sykes S."/>
            <person name="Wortman J."/>
            <person name="Nusbaum C."/>
            <person name="Birren B."/>
        </authorList>
    </citation>
    <scope>NUCLEOTIDE SEQUENCE [LARGE SCALE GENOMIC DNA]</scope>
    <source>
        <strain evidence="5 6">90A8</strain>
    </source>
</reference>
<comment type="caution">
    <text evidence="5">The sequence shown here is derived from an EMBL/GenBank/DDBJ whole genome shotgun (WGS) entry which is preliminary data.</text>
</comment>
<dbReference type="Proteomes" id="UP000013085">
    <property type="component" value="Unassembled WGS sequence"/>
</dbReference>
<evidence type="ECO:0000313" key="5">
    <source>
        <dbReference type="EMBL" id="ENZ14088.1"/>
    </source>
</evidence>
<dbReference type="Gene3D" id="3.80.30.30">
    <property type="match status" value="1"/>
</dbReference>
<dbReference type="CDD" id="cd01335">
    <property type="entry name" value="Radical_SAM"/>
    <property type="match status" value="1"/>
</dbReference>
<dbReference type="InterPro" id="IPR007197">
    <property type="entry name" value="rSAM"/>
</dbReference>
<keyword evidence="3" id="KW-0411">Iron-sulfur</keyword>
<dbReference type="GO" id="GO:0003824">
    <property type="term" value="F:catalytic activity"/>
    <property type="evidence" value="ECO:0007669"/>
    <property type="project" value="InterPro"/>
</dbReference>
<organism evidence="5 6">
    <name type="scientific">[Clostridium] clostridioforme 90A8</name>
    <dbReference type="NCBI Taxonomy" id="999408"/>
    <lineage>
        <taxon>Bacteria</taxon>
        <taxon>Bacillati</taxon>
        <taxon>Bacillota</taxon>
        <taxon>Clostridia</taxon>
        <taxon>Lachnospirales</taxon>
        <taxon>Lachnospiraceae</taxon>
        <taxon>Enterocloster</taxon>
    </lineage>
</organism>
<dbReference type="SUPFAM" id="SSF102114">
    <property type="entry name" value="Radical SAM enzymes"/>
    <property type="match status" value="1"/>
</dbReference>
<dbReference type="PANTHER" id="PTHR43432:SF5">
    <property type="entry name" value="ELP3_MIAA_NIFB-LIKE RADICAL SAM CORE DOMAIN-CONTAINING PROTEIN"/>
    <property type="match status" value="1"/>
</dbReference>
<dbReference type="AlphaFoldDB" id="A0A0E2HBS6"/>
<evidence type="ECO:0000259" key="4">
    <source>
        <dbReference type="SMART" id="SM00729"/>
    </source>
</evidence>
<keyword evidence="1" id="KW-0479">Metal-binding</keyword>
<gene>
    <name evidence="5" type="ORF">HMPREF1090_02380</name>
</gene>
<dbReference type="InterPro" id="IPR040086">
    <property type="entry name" value="MJ0683-like"/>
</dbReference>
<dbReference type="SFLD" id="SFLDG01084">
    <property type="entry name" value="Uncharacterised_Radical_SAM_Su"/>
    <property type="match status" value="1"/>
</dbReference>
<dbReference type="SMART" id="SM00729">
    <property type="entry name" value="Elp3"/>
    <property type="match status" value="1"/>
</dbReference>
<accession>A0A0E2HBS6</accession>
<dbReference type="GO" id="GO:0046872">
    <property type="term" value="F:metal ion binding"/>
    <property type="evidence" value="ECO:0007669"/>
    <property type="project" value="UniProtKB-KW"/>
</dbReference>
<evidence type="ECO:0000313" key="6">
    <source>
        <dbReference type="Proteomes" id="UP000013085"/>
    </source>
</evidence>
<dbReference type="Pfam" id="PF04055">
    <property type="entry name" value="Radical_SAM"/>
    <property type="match status" value="1"/>
</dbReference>
<dbReference type="HOGENOM" id="CLU_015525_2_0_9"/>
<feature type="domain" description="Elp3/MiaA/NifB-like radical SAM core" evidence="4">
    <location>
        <begin position="12"/>
        <end position="235"/>
    </location>
</feature>
<dbReference type="SFLD" id="SFLDS00029">
    <property type="entry name" value="Radical_SAM"/>
    <property type="match status" value="1"/>
</dbReference>
<protein>
    <recommendedName>
        <fullName evidence="4">Elp3/MiaA/NifB-like radical SAM core domain-containing protein</fullName>
    </recommendedName>
</protein>
<dbReference type="RefSeq" id="WP_002595795.1">
    <property type="nucleotide sequence ID" value="NZ_KB851020.1"/>
</dbReference>
<dbReference type="GeneID" id="57963113"/>
<name>A0A0E2HBS6_9FIRM</name>
<dbReference type="InterPro" id="IPR058240">
    <property type="entry name" value="rSAM_sf"/>
</dbReference>
<evidence type="ECO:0000256" key="3">
    <source>
        <dbReference type="ARBA" id="ARBA00023014"/>
    </source>
</evidence>
<proteinExistence type="predicted"/>
<dbReference type="PATRIC" id="fig|999408.3.peg.2564"/>
<dbReference type="GO" id="GO:0051536">
    <property type="term" value="F:iron-sulfur cluster binding"/>
    <property type="evidence" value="ECO:0007669"/>
    <property type="project" value="UniProtKB-KW"/>
</dbReference>
<dbReference type="EMBL" id="AGYR01000026">
    <property type="protein sequence ID" value="ENZ14088.1"/>
    <property type="molecule type" value="Genomic_DNA"/>
</dbReference>
<evidence type="ECO:0000256" key="2">
    <source>
        <dbReference type="ARBA" id="ARBA00023004"/>
    </source>
</evidence>
<sequence length="294" mass="34434">MHFVKAKGILSAKNGINLYRGCSHGCIYCDSRSKCYHMEHAFKDIEVKENAIDLLEYALTHKRKKCMIGTGSMTDPYIPLELEIGNVRKALNLIYEHGFGFTVITKSSHILRDLDLLQKISEKTKCVVQMTLTTYNEDLCKKIEPNVSTTRERFEVLRKLRDAGIPTVVWLTPILPFINDTEDNISGILNMCIEARVYGVICFGMGLTLREGNREYFYEQLDRLFPDLKEKYIHTYGNQYMIESSNNKNLMRLFHRKCEENGIVHDNEQIFNYLRFFEEKNDSRQLSIWDWEVR</sequence>
<evidence type="ECO:0000256" key="1">
    <source>
        <dbReference type="ARBA" id="ARBA00022723"/>
    </source>
</evidence>
<dbReference type="InterPro" id="IPR006638">
    <property type="entry name" value="Elp3/MiaA/NifB-like_rSAM"/>
</dbReference>